<dbReference type="GO" id="GO:1990904">
    <property type="term" value="C:ribonucleoprotein complex"/>
    <property type="evidence" value="ECO:0007669"/>
    <property type="project" value="UniProtKB-KW"/>
</dbReference>
<dbReference type="AlphaFoldDB" id="A0A1R2AY03"/>
<dbReference type="InterPro" id="IPR022309">
    <property type="entry name" value="Ribosomal_Se8/biogenesis_NSA2"/>
</dbReference>
<gene>
    <name evidence="5" type="ORF">SteCoe_32910</name>
</gene>
<dbReference type="Proteomes" id="UP000187209">
    <property type="component" value="Unassembled WGS sequence"/>
</dbReference>
<dbReference type="Pfam" id="PF01201">
    <property type="entry name" value="Ribosomal_S8e"/>
    <property type="match status" value="1"/>
</dbReference>
<protein>
    <recommendedName>
        <fullName evidence="4">40S ribosomal protein S8</fullName>
    </recommendedName>
</protein>
<evidence type="ECO:0000256" key="2">
    <source>
        <dbReference type="ARBA" id="ARBA00022980"/>
    </source>
</evidence>
<proteinExistence type="inferred from homology"/>
<evidence type="ECO:0000256" key="3">
    <source>
        <dbReference type="ARBA" id="ARBA00023274"/>
    </source>
</evidence>
<keyword evidence="6" id="KW-1185">Reference proteome</keyword>
<evidence type="ECO:0000256" key="1">
    <source>
        <dbReference type="ARBA" id="ARBA00005257"/>
    </source>
</evidence>
<dbReference type="OrthoDB" id="304676at2759"/>
<dbReference type="GO" id="GO:0005840">
    <property type="term" value="C:ribosome"/>
    <property type="evidence" value="ECO:0007669"/>
    <property type="project" value="UniProtKB-KW"/>
</dbReference>
<reference evidence="5 6" key="1">
    <citation type="submission" date="2016-11" db="EMBL/GenBank/DDBJ databases">
        <title>The macronuclear genome of Stentor coeruleus: a giant cell with tiny introns.</title>
        <authorList>
            <person name="Slabodnick M."/>
            <person name="Ruby J.G."/>
            <person name="Reiff S.B."/>
            <person name="Swart E.C."/>
            <person name="Gosai S."/>
            <person name="Prabakaran S."/>
            <person name="Witkowska E."/>
            <person name="Larue G.E."/>
            <person name="Fisher S."/>
            <person name="Freeman R.M."/>
            <person name="Gunawardena J."/>
            <person name="Chu W."/>
            <person name="Stover N.A."/>
            <person name="Gregory B.D."/>
            <person name="Nowacki M."/>
            <person name="Derisi J."/>
            <person name="Roy S.W."/>
            <person name="Marshall W.F."/>
            <person name="Sood P."/>
        </authorList>
    </citation>
    <scope>NUCLEOTIDE SEQUENCE [LARGE SCALE GENOMIC DNA]</scope>
    <source>
        <strain evidence="5">WM001</strain>
    </source>
</reference>
<dbReference type="InterPro" id="IPR001047">
    <property type="entry name" value="Ribosomal_eS8"/>
</dbReference>
<dbReference type="Gene3D" id="3.10.290.70">
    <property type="match status" value="2"/>
</dbReference>
<organism evidence="5 6">
    <name type="scientific">Stentor coeruleus</name>
    <dbReference type="NCBI Taxonomy" id="5963"/>
    <lineage>
        <taxon>Eukaryota</taxon>
        <taxon>Sar</taxon>
        <taxon>Alveolata</taxon>
        <taxon>Ciliophora</taxon>
        <taxon>Postciliodesmatophora</taxon>
        <taxon>Heterotrichea</taxon>
        <taxon>Heterotrichida</taxon>
        <taxon>Stentoridae</taxon>
        <taxon>Stentor</taxon>
    </lineage>
</organism>
<dbReference type="EMBL" id="MPUH01001205">
    <property type="protein sequence ID" value="OMJ69382.1"/>
    <property type="molecule type" value="Genomic_DNA"/>
</dbReference>
<evidence type="ECO:0000313" key="5">
    <source>
        <dbReference type="EMBL" id="OMJ69382.1"/>
    </source>
</evidence>
<dbReference type="CDD" id="cd11380">
    <property type="entry name" value="Ribosomal_S8e_like"/>
    <property type="match status" value="1"/>
</dbReference>
<name>A0A1R2AY03_9CILI</name>
<evidence type="ECO:0000256" key="4">
    <source>
        <dbReference type="RuleBase" id="RU000669"/>
    </source>
</evidence>
<dbReference type="PANTHER" id="PTHR10394">
    <property type="entry name" value="40S RIBOSOMAL PROTEIN S8"/>
    <property type="match status" value="1"/>
</dbReference>
<dbReference type="NCBIfam" id="TIGR00307">
    <property type="entry name" value="eS8"/>
    <property type="match status" value="1"/>
</dbReference>
<keyword evidence="3 4" id="KW-0687">Ribonucleoprotein</keyword>
<accession>A0A1R2AY03</accession>
<sequence>MGISRDSRHKRRKTGGRMPIHQKKRAFEKARQPAMTKIGHKRVHVVRCRGGNMKYRALRLDIGNFVWTSENLAAKSRVLWVVYNATNNELVRTNTLTKNTIVEIDATPFKALYSKKYGVDLGKVKKEKEETEQKKEPSEKAKKIWEDKKKKWEELSKNLFIDPLVKEEFKVGRLLACISSRPGQSGRADGYVLEGPELEFYKKKIEKKSKQ</sequence>
<dbReference type="GO" id="GO:0006412">
    <property type="term" value="P:translation"/>
    <property type="evidence" value="ECO:0007669"/>
    <property type="project" value="InterPro"/>
</dbReference>
<evidence type="ECO:0000313" key="6">
    <source>
        <dbReference type="Proteomes" id="UP000187209"/>
    </source>
</evidence>
<comment type="caution">
    <text evidence="5">The sequence shown here is derived from an EMBL/GenBank/DDBJ whole genome shotgun (WGS) entry which is preliminary data.</text>
</comment>
<comment type="similarity">
    <text evidence="1 4">Belongs to the eukaryotic ribosomal protein eS8 family.</text>
</comment>
<dbReference type="GO" id="GO:0003735">
    <property type="term" value="F:structural constituent of ribosome"/>
    <property type="evidence" value="ECO:0007669"/>
    <property type="project" value="InterPro"/>
</dbReference>
<keyword evidence="2 4" id="KW-0689">Ribosomal protein</keyword>